<evidence type="ECO:0000313" key="2">
    <source>
        <dbReference type="EMBL" id="GIM93007.1"/>
    </source>
</evidence>
<feature type="domain" description="Thioredoxin" evidence="1">
    <location>
        <begin position="4"/>
        <end position="155"/>
    </location>
</feature>
<keyword evidence="3" id="KW-1185">Reference proteome</keyword>
<protein>
    <submittedName>
        <fullName evidence="2">Peroxiredoxin</fullName>
    </submittedName>
</protein>
<dbReference type="EMBL" id="BOQN01000062">
    <property type="protein sequence ID" value="GIM93007.1"/>
    <property type="molecule type" value="Genomic_DNA"/>
</dbReference>
<dbReference type="Pfam" id="PF00578">
    <property type="entry name" value="AhpC-TSA"/>
    <property type="match status" value="1"/>
</dbReference>
<accession>A0A919TCX5</accession>
<gene>
    <name evidence="2" type="ORF">Ato02nite_048000</name>
</gene>
<dbReference type="InterPro" id="IPR000866">
    <property type="entry name" value="AhpC/TSA"/>
</dbReference>
<comment type="caution">
    <text evidence="2">The sequence shown here is derived from an EMBL/GenBank/DDBJ whole genome shotgun (WGS) entry which is preliminary data.</text>
</comment>
<evidence type="ECO:0000313" key="3">
    <source>
        <dbReference type="Proteomes" id="UP000677082"/>
    </source>
</evidence>
<sequence>MTMLHPGDEFPAVTLRLPDGASLQLPGALEGDMGVVLFYRGAWCADCNVQLAAFQQAMPELTAAGVRVFALSVDGEPVTTTMVAALGLTYPVGHSANTIEIAELTGAFDNDDPRYLQPAGFLIDPTGHLLVSVYASGTAGRLTPADVLSATAAAG</sequence>
<reference evidence="2 3" key="1">
    <citation type="submission" date="2021-03" db="EMBL/GenBank/DDBJ databases">
        <title>Whole genome shotgun sequence of Actinoplanes toevensis NBRC 105298.</title>
        <authorList>
            <person name="Komaki H."/>
            <person name="Tamura T."/>
        </authorList>
    </citation>
    <scope>NUCLEOTIDE SEQUENCE [LARGE SCALE GENOMIC DNA]</scope>
    <source>
        <strain evidence="2 3">NBRC 105298</strain>
    </source>
</reference>
<dbReference type="SUPFAM" id="SSF52833">
    <property type="entry name" value="Thioredoxin-like"/>
    <property type="match status" value="1"/>
</dbReference>
<name>A0A919TCX5_9ACTN</name>
<dbReference type="AlphaFoldDB" id="A0A919TCX5"/>
<dbReference type="InterPro" id="IPR036249">
    <property type="entry name" value="Thioredoxin-like_sf"/>
</dbReference>
<dbReference type="InterPro" id="IPR013766">
    <property type="entry name" value="Thioredoxin_domain"/>
</dbReference>
<evidence type="ECO:0000259" key="1">
    <source>
        <dbReference type="PROSITE" id="PS51352"/>
    </source>
</evidence>
<dbReference type="RefSeq" id="WP_213008839.1">
    <property type="nucleotide sequence ID" value="NZ_BOQN01000062.1"/>
</dbReference>
<dbReference type="GO" id="GO:0016209">
    <property type="term" value="F:antioxidant activity"/>
    <property type="evidence" value="ECO:0007669"/>
    <property type="project" value="InterPro"/>
</dbReference>
<organism evidence="2 3">
    <name type="scientific">Paractinoplanes toevensis</name>
    <dbReference type="NCBI Taxonomy" id="571911"/>
    <lineage>
        <taxon>Bacteria</taxon>
        <taxon>Bacillati</taxon>
        <taxon>Actinomycetota</taxon>
        <taxon>Actinomycetes</taxon>
        <taxon>Micromonosporales</taxon>
        <taxon>Micromonosporaceae</taxon>
        <taxon>Paractinoplanes</taxon>
    </lineage>
</organism>
<dbReference type="GO" id="GO:0016491">
    <property type="term" value="F:oxidoreductase activity"/>
    <property type="evidence" value="ECO:0007669"/>
    <property type="project" value="InterPro"/>
</dbReference>
<dbReference type="Proteomes" id="UP000677082">
    <property type="component" value="Unassembled WGS sequence"/>
</dbReference>
<dbReference type="PROSITE" id="PS51352">
    <property type="entry name" value="THIOREDOXIN_2"/>
    <property type="match status" value="1"/>
</dbReference>
<dbReference type="Gene3D" id="3.40.30.10">
    <property type="entry name" value="Glutaredoxin"/>
    <property type="match status" value="1"/>
</dbReference>
<proteinExistence type="predicted"/>